<organism evidence="3 4">
    <name type="scientific">Zhongshania borealis</name>
    <dbReference type="NCBI Taxonomy" id="889488"/>
    <lineage>
        <taxon>Bacteria</taxon>
        <taxon>Pseudomonadati</taxon>
        <taxon>Pseudomonadota</taxon>
        <taxon>Gammaproteobacteria</taxon>
        <taxon>Cellvibrionales</taxon>
        <taxon>Spongiibacteraceae</taxon>
        <taxon>Zhongshania</taxon>
    </lineage>
</organism>
<evidence type="ECO:0000313" key="3">
    <source>
        <dbReference type="EMBL" id="GAA4105947.1"/>
    </source>
</evidence>
<dbReference type="Gene3D" id="2.80.10.50">
    <property type="match status" value="3"/>
</dbReference>
<protein>
    <recommendedName>
        <fullName evidence="2">Ricin B lectin domain-containing protein</fullName>
    </recommendedName>
</protein>
<name>A0ABP7X6P1_9GAMM</name>
<sequence>MSASGSVDISRVGANNYTLTCANGSDTTSQTVSVSGRQRTSSDLVNDVLAATGQTLDSGEMQQVADATSSLIARYAPGVTVANATVDNVKAAVQQALNSPFLDRDTTRELVQRAMANPSSWRDLDLQSVVVTLLHPYVKAAGLCTTDSNNPNVEDCAFVMQAHDAQDIKAEIKGANGTVSSVPVVPPGSDLEYILSMSPEECFESMDGLIGAQASAFASLNVFQSFAQAALNFLIPAAHASSTAIPDAETCGRIFIGQVFQYKIDFDIWSLMLQVNAEVDVFGLVQNLAYASDTLTANIPIAFDCGFGCLVQTLFNCFDSLTSGDLENLGMCMANYATKPERVLHGGSSYGMTTQSRTECNVYPARSDERPYFQDLADNGSTPPDGQGFVSKEDLRLGTHSQQSPSSSENGSAAAELNSLTGNNAYSSYVSYVPAGAGAPYPAATYSTNSGHVGVENPTWWHAYNNVTAWNFNIVLAAANAMPTLAGMSSMDCQFNALQVHPSAPGIFVNGDQAQFWHGSAAALDEMNIAVGWESAHAPFLCAAGVATAVNGGAVPGAETGNFYDVADLQDGHSPPTAGANDLCVAGACLPEQNNLQGGGALLAILSDTLGDLTGFTQESDKFRELVAGDGTCLDVREHTMQNGQQVIHFPCHGLGNQAWKYDAATKQLRARTNSNYCLDSADNNGNTSLGNSLKIWSCLAPDNVSIKNQQWNWVAGQWRNANNNNWAISATATPYGTQIGNVVLQQSNLSDSKQMWEWGPSYPIVSRELRTADGLCLELNNESVSNNSALIAWDCNGGASQSWSYHAASKMLRNSNRLYCMDNGGNANAGGGINLFTCDSATGQYANNVRWDISSDQFLSTINSGLAVAAPANGQRGQLTHQVSNPDAPTQQWTWGRAEGWDYRELKTDDGRCVDDYGYAVGTYGCNNGDNQDFIYDPLTKRIHVKSNKYKCLQADSRAHGAWVRMVDCMNYSGNPDNISWYAEGNQIRTGVDLNLALTAPAGSGEITLQPANTSSSAQNWHWSN</sequence>
<evidence type="ECO:0000313" key="4">
    <source>
        <dbReference type="Proteomes" id="UP001500392"/>
    </source>
</evidence>
<proteinExistence type="predicted"/>
<dbReference type="Pfam" id="PF00652">
    <property type="entry name" value="Ricin_B_lectin"/>
    <property type="match status" value="3"/>
</dbReference>
<evidence type="ECO:0000256" key="1">
    <source>
        <dbReference type="SAM" id="MobiDB-lite"/>
    </source>
</evidence>
<feature type="domain" description="Ricin B lectin" evidence="2">
    <location>
        <begin position="620"/>
        <end position="760"/>
    </location>
</feature>
<comment type="caution">
    <text evidence="3">The sequence shown here is derived from an EMBL/GenBank/DDBJ whole genome shotgun (WGS) entry which is preliminary data.</text>
</comment>
<gene>
    <name evidence="3" type="ORF">GCM10022414_36010</name>
</gene>
<dbReference type="SMART" id="SM00458">
    <property type="entry name" value="RICIN"/>
    <property type="match status" value="3"/>
</dbReference>
<dbReference type="InterPro" id="IPR035992">
    <property type="entry name" value="Ricin_B-like_lectins"/>
</dbReference>
<reference evidence="4" key="1">
    <citation type="journal article" date="2019" name="Int. J. Syst. Evol. Microbiol.">
        <title>The Global Catalogue of Microorganisms (GCM) 10K type strain sequencing project: providing services to taxonomists for standard genome sequencing and annotation.</title>
        <authorList>
            <consortium name="The Broad Institute Genomics Platform"/>
            <consortium name="The Broad Institute Genome Sequencing Center for Infectious Disease"/>
            <person name="Wu L."/>
            <person name="Ma J."/>
        </authorList>
    </citation>
    <scope>NUCLEOTIDE SEQUENCE [LARGE SCALE GENOMIC DNA]</scope>
    <source>
        <strain evidence="4">JCM 17304</strain>
    </source>
</reference>
<evidence type="ECO:0000259" key="2">
    <source>
        <dbReference type="SMART" id="SM00458"/>
    </source>
</evidence>
<dbReference type="EMBL" id="BAABDM010000012">
    <property type="protein sequence ID" value="GAA4105947.1"/>
    <property type="molecule type" value="Genomic_DNA"/>
</dbReference>
<dbReference type="InterPro" id="IPR000772">
    <property type="entry name" value="Ricin_B_lectin"/>
</dbReference>
<feature type="domain" description="Ricin B lectin" evidence="2">
    <location>
        <begin position="901"/>
        <end position="1025"/>
    </location>
</feature>
<accession>A0ABP7X6P1</accession>
<dbReference type="SUPFAM" id="SSF50370">
    <property type="entry name" value="Ricin B-like lectins"/>
    <property type="match status" value="3"/>
</dbReference>
<feature type="domain" description="Ricin B lectin" evidence="2">
    <location>
        <begin position="763"/>
        <end position="897"/>
    </location>
</feature>
<feature type="region of interest" description="Disordered" evidence="1">
    <location>
        <begin position="372"/>
        <end position="391"/>
    </location>
</feature>
<keyword evidence="4" id="KW-1185">Reference proteome</keyword>
<dbReference type="Proteomes" id="UP001500392">
    <property type="component" value="Unassembled WGS sequence"/>
</dbReference>
<dbReference type="PROSITE" id="PS50231">
    <property type="entry name" value="RICIN_B_LECTIN"/>
    <property type="match status" value="3"/>
</dbReference>